<dbReference type="Proteomes" id="UP000645390">
    <property type="component" value="Unassembled WGS sequence"/>
</dbReference>
<keyword evidence="9" id="KW-1185">Reference proteome</keyword>
<protein>
    <recommendedName>
        <fullName evidence="10">RagB/SusD family nutrient uptake outer membrane protein</fullName>
    </recommendedName>
</protein>
<dbReference type="InterPro" id="IPR011990">
    <property type="entry name" value="TPR-like_helical_dom_sf"/>
</dbReference>
<dbReference type="RefSeq" id="WP_188411340.1">
    <property type="nucleotide sequence ID" value="NZ_BMDJ01000001.1"/>
</dbReference>
<comment type="subcellular location">
    <subcellularLocation>
        <location evidence="1">Cell outer membrane</location>
    </subcellularLocation>
</comment>
<organism evidence="8 9">
    <name type="scientific">Pedobacter mendelii</name>
    <dbReference type="NCBI Taxonomy" id="1908240"/>
    <lineage>
        <taxon>Bacteria</taxon>
        <taxon>Pseudomonadati</taxon>
        <taxon>Bacteroidota</taxon>
        <taxon>Sphingobacteriia</taxon>
        <taxon>Sphingobacteriales</taxon>
        <taxon>Sphingobacteriaceae</taxon>
        <taxon>Pedobacter</taxon>
    </lineage>
</organism>
<dbReference type="Pfam" id="PF07980">
    <property type="entry name" value="SusD_RagB"/>
    <property type="match status" value="1"/>
</dbReference>
<evidence type="ECO:0000313" key="8">
    <source>
        <dbReference type="EMBL" id="GGI22187.1"/>
    </source>
</evidence>
<evidence type="ECO:0000256" key="3">
    <source>
        <dbReference type="ARBA" id="ARBA00022729"/>
    </source>
</evidence>
<evidence type="ECO:0000256" key="1">
    <source>
        <dbReference type="ARBA" id="ARBA00004442"/>
    </source>
</evidence>
<feature type="domain" description="SusD-like N-terminal" evidence="7">
    <location>
        <begin position="46"/>
        <end position="223"/>
    </location>
</feature>
<evidence type="ECO:0000256" key="4">
    <source>
        <dbReference type="ARBA" id="ARBA00023136"/>
    </source>
</evidence>
<evidence type="ECO:0000256" key="5">
    <source>
        <dbReference type="ARBA" id="ARBA00023237"/>
    </source>
</evidence>
<dbReference type="InterPro" id="IPR033985">
    <property type="entry name" value="SusD-like_N"/>
</dbReference>
<name>A0ABQ2BFF2_9SPHI</name>
<comment type="caution">
    <text evidence="8">The sequence shown here is derived from an EMBL/GenBank/DDBJ whole genome shotgun (WGS) entry which is preliminary data.</text>
</comment>
<keyword evidence="4" id="KW-0472">Membrane</keyword>
<evidence type="ECO:0008006" key="10">
    <source>
        <dbReference type="Google" id="ProtNLM"/>
    </source>
</evidence>
<keyword evidence="3" id="KW-0732">Signal</keyword>
<evidence type="ECO:0000259" key="6">
    <source>
        <dbReference type="Pfam" id="PF07980"/>
    </source>
</evidence>
<sequence length="500" mass="55096">MKKIQIKLYTIAIALICGVGACKKEVKPSTAIDDQSALTNPGDIETATIGTYAVLRNATYVRSAHFLTEYQGDNIAQGQPSSDDLSRCYRYTHIPTGTHGANFWKQAYYVIVAANKIIAAIPDNATADLKQLKGENLFLKGMMEFNLVRVFGRPYTQGNGANPGVPILKEGTNLASPTRNTVKEVYDAAVSDLLKAADLMSVAKSDIFASKEVAYALLSRIYLNMGDNVNSIKYADLVINSGRYKLLQGADYSSYFTKIPEANTETIFAIRYTKTEDQDFGAIGSMYYSGTPGALSTPGAQGNTGYGEIYASQQYMIELDKNPADLRHSFIAPYKINGVQQVNTKISPNVPMYYVTKYNLQEGIANLSSPVYLRLAEMYLNKAEANTKLGNAQLALDDVNTIRTRAGIPTLTVAGISTAGKTILDVVLEERRLEFAFEGQRAYDLFRNNRPMTRNYPGTHALNNTPNTNITQTILPTDARIIFYVPQYEIDNNKNLAQNP</sequence>
<accession>A0ABQ2BFF2</accession>
<comment type="similarity">
    <text evidence="2">Belongs to the SusD family.</text>
</comment>
<evidence type="ECO:0000256" key="2">
    <source>
        <dbReference type="ARBA" id="ARBA00006275"/>
    </source>
</evidence>
<dbReference type="Gene3D" id="1.25.40.390">
    <property type="match status" value="1"/>
</dbReference>
<dbReference type="PROSITE" id="PS51257">
    <property type="entry name" value="PROKAR_LIPOPROTEIN"/>
    <property type="match status" value="1"/>
</dbReference>
<gene>
    <name evidence="8" type="ORF">GCM10008119_01390</name>
</gene>
<reference evidence="9" key="1">
    <citation type="journal article" date="2019" name="Int. J. Syst. Evol. Microbiol.">
        <title>The Global Catalogue of Microorganisms (GCM) 10K type strain sequencing project: providing services to taxonomists for standard genome sequencing and annotation.</title>
        <authorList>
            <consortium name="The Broad Institute Genomics Platform"/>
            <consortium name="The Broad Institute Genome Sequencing Center for Infectious Disease"/>
            <person name="Wu L."/>
            <person name="Ma J."/>
        </authorList>
    </citation>
    <scope>NUCLEOTIDE SEQUENCE [LARGE SCALE GENOMIC DNA]</scope>
    <source>
        <strain evidence="9">CCM 8939</strain>
    </source>
</reference>
<dbReference type="InterPro" id="IPR012944">
    <property type="entry name" value="SusD_RagB_dom"/>
</dbReference>
<dbReference type="SUPFAM" id="SSF48452">
    <property type="entry name" value="TPR-like"/>
    <property type="match status" value="1"/>
</dbReference>
<dbReference type="Pfam" id="PF14322">
    <property type="entry name" value="SusD-like_3"/>
    <property type="match status" value="1"/>
</dbReference>
<evidence type="ECO:0000313" key="9">
    <source>
        <dbReference type="Proteomes" id="UP000645390"/>
    </source>
</evidence>
<keyword evidence="5" id="KW-0998">Cell outer membrane</keyword>
<dbReference type="EMBL" id="BMDJ01000001">
    <property type="protein sequence ID" value="GGI22187.1"/>
    <property type="molecule type" value="Genomic_DNA"/>
</dbReference>
<feature type="domain" description="RagB/SusD" evidence="6">
    <location>
        <begin position="353"/>
        <end position="500"/>
    </location>
</feature>
<proteinExistence type="inferred from homology"/>
<evidence type="ECO:0000259" key="7">
    <source>
        <dbReference type="Pfam" id="PF14322"/>
    </source>
</evidence>